<accession>A0A1R3IPU9</accession>
<keyword evidence="2" id="KW-1185">Reference proteome</keyword>
<sequence>MAAENITALGYGFCCYNVRGREERGSFLLSLFGFTAPSALMGGWGPLGSNEFNDAVRRMIGDPRPTHHRPTWTTRPLL</sequence>
<dbReference type="AlphaFoldDB" id="A0A1R3IPU9"/>
<organism evidence="1 2">
    <name type="scientific">Corchorus olitorius</name>
    <dbReference type="NCBI Taxonomy" id="93759"/>
    <lineage>
        <taxon>Eukaryota</taxon>
        <taxon>Viridiplantae</taxon>
        <taxon>Streptophyta</taxon>
        <taxon>Embryophyta</taxon>
        <taxon>Tracheophyta</taxon>
        <taxon>Spermatophyta</taxon>
        <taxon>Magnoliopsida</taxon>
        <taxon>eudicotyledons</taxon>
        <taxon>Gunneridae</taxon>
        <taxon>Pentapetalae</taxon>
        <taxon>rosids</taxon>
        <taxon>malvids</taxon>
        <taxon>Malvales</taxon>
        <taxon>Malvaceae</taxon>
        <taxon>Grewioideae</taxon>
        <taxon>Apeibeae</taxon>
        <taxon>Corchorus</taxon>
    </lineage>
</organism>
<gene>
    <name evidence="1" type="ORF">COLO4_21949</name>
</gene>
<protein>
    <submittedName>
        <fullName evidence="1">Uncharacterized protein</fullName>
    </submittedName>
</protein>
<evidence type="ECO:0000313" key="2">
    <source>
        <dbReference type="Proteomes" id="UP000187203"/>
    </source>
</evidence>
<proteinExistence type="predicted"/>
<dbReference type="Proteomes" id="UP000187203">
    <property type="component" value="Unassembled WGS sequence"/>
</dbReference>
<dbReference type="EMBL" id="AWUE01017836">
    <property type="protein sequence ID" value="OMO84596.1"/>
    <property type="molecule type" value="Genomic_DNA"/>
</dbReference>
<name>A0A1R3IPU9_9ROSI</name>
<evidence type="ECO:0000313" key="1">
    <source>
        <dbReference type="EMBL" id="OMO84596.1"/>
    </source>
</evidence>
<comment type="caution">
    <text evidence="1">The sequence shown here is derived from an EMBL/GenBank/DDBJ whole genome shotgun (WGS) entry which is preliminary data.</text>
</comment>
<reference evidence="2" key="1">
    <citation type="submission" date="2013-09" db="EMBL/GenBank/DDBJ databases">
        <title>Corchorus olitorius genome sequencing.</title>
        <authorList>
            <person name="Alam M."/>
            <person name="Haque M.S."/>
            <person name="Islam M.S."/>
            <person name="Emdad E.M."/>
            <person name="Islam M.M."/>
            <person name="Ahmed B."/>
            <person name="Halim A."/>
            <person name="Hossen Q.M.M."/>
            <person name="Hossain M.Z."/>
            <person name="Ahmed R."/>
            <person name="Khan M.M."/>
            <person name="Islam R."/>
            <person name="Rashid M.M."/>
            <person name="Khan S.A."/>
            <person name="Rahman M.S."/>
            <person name="Alam M."/>
            <person name="Yahiya A.S."/>
            <person name="Khan M.S."/>
            <person name="Azam M.S."/>
            <person name="Haque T."/>
            <person name="Lashkar M.Z.H."/>
            <person name="Akhand A.I."/>
            <person name="Morshed G."/>
            <person name="Roy S."/>
            <person name="Uddin K.S."/>
            <person name="Rabeya T."/>
            <person name="Hossain A.S."/>
            <person name="Chowdhury A."/>
            <person name="Snigdha A.R."/>
            <person name="Mortoza M.S."/>
            <person name="Matin S.A."/>
            <person name="Hoque S.M.E."/>
            <person name="Islam M.K."/>
            <person name="Roy D.K."/>
            <person name="Haider R."/>
            <person name="Moosa M.M."/>
            <person name="Elias S.M."/>
            <person name="Hasan A.M."/>
            <person name="Jahan S."/>
            <person name="Shafiuddin M."/>
            <person name="Mahmood N."/>
            <person name="Shommy N.S."/>
        </authorList>
    </citation>
    <scope>NUCLEOTIDE SEQUENCE [LARGE SCALE GENOMIC DNA]</scope>
    <source>
        <strain evidence="2">cv. O-4</strain>
    </source>
</reference>